<dbReference type="AlphaFoldDB" id="A0AAE9FGG1"/>
<accession>A0AAE9FGG1</accession>
<evidence type="ECO:0000313" key="1">
    <source>
        <dbReference type="EMBL" id="UMM42393.1"/>
    </source>
</evidence>
<evidence type="ECO:0000313" key="2">
    <source>
        <dbReference type="Proteomes" id="UP000829354"/>
    </source>
</evidence>
<sequence>MNSAIIIFQPFHCYSEYALASDNAFKCYIHRLINFCQENVRLFYHGQYLKVFVKQFLDLLDEQNVVSCKSRGGITSCLAIRHLWLTMRQPFHRYFGRTDFRHRFRTSFLGHSNFYEGIVQLFYHGQHLKVFFKQFFDLLDERNVVSYKSRGGITICLVIRHLWLTMRQRTLIRPLGEDPIAEKFKTLDDEIEKLKESKENILLKTVQIKLYSLMHLISSSWAN</sequence>
<protein>
    <submittedName>
        <fullName evidence="1">Uncharacterized protein</fullName>
    </submittedName>
</protein>
<reference evidence="1 2" key="1">
    <citation type="submission" date="2022-04" db="EMBL/GenBank/DDBJ databases">
        <title>Chromosome-level reference genomes for two strains of Caenorhabditis briggsae: an improved platform for comparative genomics.</title>
        <authorList>
            <person name="Stevens L."/>
            <person name="Andersen E."/>
        </authorList>
    </citation>
    <scope>NUCLEOTIDE SEQUENCE [LARGE SCALE GENOMIC DNA]</scope>
    <source>
        <strain evidence="1">VX34</strain>
        <tissue evidence="1">Whole-organism</tissue>
    </source>
</reference>
<name>A0AAE9FGG1_CAEBR</name>
<proteinExistence type="predicted"/>
<dbReference type="EMBL" id="CP092625">
    <property type="protein sequence ID" value="UMM42393.1"/>
    <property type="molecule type" value="Genomic_DNA"/>
</dbReference>
<dbReference type="Proteomes" id="UP000829354">
    <property type="component" value="Chromosome X"/>
</dbReference>
<gene>
    <name evidence="1" type="ORF">L5515_018239</name>
</gene>
<keyword evidence="2" id="KW-1185">Reference proteome</keyword>
<organism evidence="1 2">
    <name type="scientific">Caenorhabditis briggsae</name>
    <dbReference type="NCBI Taxonomy" id="6238"/>
    <lineage>
        <taxon>Eukaryota</taxon>
        <taxon>Metazoa</taxon>
        <taxon>Ecdysozoa</taxon>
        <taxon>Nematoda</taxon>
        <taxon>Chromadorea</taxon>
        <taxon>Rhabditida</taxon>
        <taxon>Rhabditina</taxon>
        <taxon>Rhabditomorpha</taxon>
        <taxon>Rhabditoidea</taxon>
        <taxon>Rhabditidae</taxon>
        <taxon>Peloderinae</taxon>
        <taxon>Caenorhabditis</taxon>
    </lineage>
</organism>